<dbReference type="AlphaFoldDB" id="A0A8H3J315"/>
<keyword evidence="1" id="KW-0732">Signal</keyword>
<keyword evidence="3" id="KW-1185">Reference proteome</keyword>
<gene>
    <name evidence="2" type="ORF">IMSHALPRED_001633</name>
</gene>
<evidence type="ECO:0000313" key="2">
    <source>
        <dbReference type="EMBL" id="CAF9939792.1"/>
    </source>
</evidence>
<dbReference type="Proteomes" id="UP000664534">
    <property type="component" value="Unassembled WGS sequence"/>
</dbReference>
<feature type="signal peptide" evidence="1">
    <location>
        <begin position="1"/>
        <end position="24"/>
    </location>
</feature>
<organism evidence="2 3">
    <name type="scientific">Imshaugia aleurites</name>
    <dbReference type="NCBI Taxonomy" id="172621"/>
    <lineage>
        <taxon>Eukaryota</taxon>
        <taxon>Fungi</taxon>
        <taxon>Dikarya</taxon>
        <taxon>Ascomycota</taxon>
        <taxon>Pezizomycotina</taxon>
        <taxon>Lecanoromycetes</taxon>
        <taxon>OSLEUM clade</taxon>
        <taxon>Lecanoromycetidae</taxon>
        <taxon>Lecanorales</taxon>
        <taxon>Lecanorineae</taxon>
        <taxon>Parmeliaceae</taxon>
        <taxon>Imshaugia</taxon>
    </lineage>
</organism>
<comment type="caution">
    <text evidence="2">The sequence shown here is derived from an EMBL/GenBank/DDBJ whole genome shotgun (WGS) entry which is preliminary data.</text>
</comment>
<reference evidence="2" key="1">
    <citation type="submission" date="2021-03" db="EMBL/GenBank/DDBJ databases">
        <authorList>
            <person name="Tagirdzhanova G."/>
        </authorList>
    </citation>
    <scope>NUCLEOTIDE SEQUENCE</scope>
</reference>
<accession>A0A8H3J315</accession>
<protein>
    <submittedName>
        <fullName evidence="2">Uncharacterized protein</fullName>
    </submittedName>
</protein>
<dbReference type="OrthoDB" id="5367415at2759"/>
<feature type="chain" id="PRO_5034210180" evidence="1">
    <location>
        <begin position="25"/>
        <end position="349"/>
    </location>
</feature>
<evidence type="ECO:0000313" key="3">
    <source>
        <dbReference type="Proteomes" id="UP000664534"/>
    </source>
</evidence>
<proteinExistence type="predicted"/>
<evidence type="ECO:0000256" key="1">
    <source>
        <dbReference type="SAM" id="SignalP"/>
    </source>
</evidence>
<sequence length="349" mass="38583">MLPCHVLSETVFLLFILLPMVALAITNPITILQPSVRNFSASTELTLGPVPQDPRLRIAIQGYNQIPVSRTSLMMTCVNEISKLVSLDWNGQVRSFRSSQIQGYSDVAIFMNVRSPAPSIQTKVAVWGMYLTFTNTVIANRVKACDVDLYWDDVRVARIRVRPNPATSSQSMIGEQGSPDQRLLQELPALPSLYNTSGNLTDGSSNIHNDTSILKEPMFEADCSYLGDAETLNDIEVFATIMGALKNIAPVPKTSLVHDAFETGMRTVDARVQFQGPEDIPWHPPGPPYYQYQWVIRALHAMPGYMLSQGRLAELGVSIVVDGRRLGFGQLIKGEVDPVRATYTNISTV</sequence>
<name>A0A8H3J315_9LECA</name>
<dbReference type="EMBL" id="CAJPDT010000123">
    <property type="protein sequence ID" value="CAF9939792.1"/>
    <property type="molecule type" value="Genomic_DNA"/>
</dbReference>